<name>A0A3S3UDI6_9RHOB</name>
<accession>A0A3S3UDI6</accession>
<sequence>MDIRASFLAQADHCAALGSEQTARYCRYFAQYLSDDSAVGRRILTWPGDPSSGGDALALRLMGGLHALVLTGADPELSDLWVQGHDVPEAAMARVFPEVLARHEAHLQAWLNSPPQTNELRRSVALAAVGLWLTARYGRPLVLSELGASAGLNLYWPDWCIEVPGGTFGPATSPVRLTPEWRGAAPVIARPDIADRAGVDLNPLHPVTDRLRLLSYIWAGQPDRLARTEVALSYAAPRPRLVARGDAADWLERRLGQVHSGVIHLVCHTIAWQYFPDTTRAKIDGLMRRAAGSAGPRLLRFGMERDDSGASGAAMTLYDPAEGREIAFGRVDFHGRWIDWQPPALQGDLP</sequence>
<reference evidence="1 2" key="1">
    <citation type="journal article" date="2015" name="Int. J. Syst. Evol. Microbiol.">
        <title>Gemmobacter intermedius sp. nov., isolated from a white stork (Ciconia ciconia).</title>
        <authorList>
            <person name="Kampfer P."/>
            <person name="Jerzak L."/>
            <person name="Wilharm G."/>
            <person name="Golke J."/>
            <person name="Busse H.J."/>
            <person name="Glaeser S.P."/>
        </authorList>
    </citation>
    <scope>NUCLEOTIDE SEQUENCE [LARGE SCALE GENOMIC DNA]</scope>
    <source>
        <strain evidence="1 2">119/4</strain>
    </source>
</reference>
<gene>
    <name evidence="1" type="ORF">EP867_08380</name>
</gene>
<dbReference type="Pfam" id="PF10094">
    <property type="entry name" value="DUF2332"/>
    <property type="match status" value="1"/>
</dbReference>
<dbReference type="EMBL" id="SBLC01000009">
    <property type="protein sequence ID" value="RWY41742.1"/>
    <property type="molecule type" value="Genomic_DNA"/>
</dbReference>
<protein>
    <submittedName>
        <fullName evidence="1">DUF2332 family protein</fullName>
    </submittedName>
</protein>
<dbReference type="PIRSF" id="PIRSF012608">
    <property type="entry name" value="UCP012608"/>
    <property type="match status" value="1"/>
</dbReference>
<dbReference type="AlphaFoldDB" id="A0A3S3UDI6"/>
<keyword evidence="2" id="KW-1185">Reference proteome</keyword>
<dbReference type="RefSeq" id="WP_128488096.1">
    <property type="nucleotide sequence ID" value="NZ_JBHLXB010000017.1"/>
</dbReference>
<evidence type="ECO:0000313" key="1">
    <source>
        <dbReference type="EMBL" id="RWY41742.1"/>
    </source>
</evidence>
<dbReference type="OrthoDB" id="7666987at2"/>
<organism evidence="1 2">
    <name type="scientific">Falsigemmobacter intermedius</name>
    <dbReference type="NCBI Taxonomy" id="1553448"/>
    <lineage>
        <taxon>Bacteria</taxon>
        <taxon>Pseudomonadati</taxon>
        <taxon>Pseudomonadota</taxon>
        <taxon>Alphaproteobacteria</taxon>
        <taxon>Rhodobacterales</taxon>
        <taxon>Paracoccaceae</taxon>
        <taxon>Falsigemmobacter</taxon>
    </lineage>
</organism>
<comment type="caution">
    <text evidence="1">The sequence shown here is derived from an EMBL/GenBank/DDBJ whole genome shotgun (WGS) entry which is preliminary data.</text>
</comment>
<dbReference type="Proteomes" id="UP000287168">
    <property type="component" value="Unassembled WGS sequence"/>
</dbReference>
<proteinExistence type="predicted"/>
<evidence type="ECO:0000313" key="2">
    <source>
        <dbReference type="Proteomes" id="UP000287168"/>
    </source>
</evidence>
<dbReference type="InterPro" id="IPR011200">
    <property type="entry name" value="UCP012608"/>
</dbReference>